<dbReference type="Gene3D" id="1.20.1070.10">
    <property type="entry name" value="Rhodopsin 7-helix transmembrane proteins"/>
    <property type="match status" value="1"/>
</dbReference>
<dbReference type="GO" id="GO:0008142">
    <property type="term" value="F:oxysterol binding"/>
    <property type="evidence" value="ECO:0007669"/>
    <property type="project" value="InterPro"/>
</dbReference>
<dbReference type="GO" id="GO:0004930">
    <property type="term" value="F:G protein-coupled receptor activity"/>
    <property type="evidence" value="ECO:0007669"/>
    <property type="project" value="UniProtKB-KW"/>
</dbReference>
<feature type="domain" description="G-protein coupled receptors family 1 profile" evidence="15">
    <location>
        <begin position="40"/>
        <end position="289"/>
    </location>
</feature>
<feature type="transmembrane region" description="Helical" evidence="14">
    <location>
        <begin position="139"/>
        <end position="156"/>
    </location>
</feature>
<evidence type="ECO:0000259" key="15">
    <source>
        <dbReference type="PROSITE" id="PS50262"/>
    </source>
</evidence>
<dbReference type="InterPro" id="IPR047160">
    <property type="entry name" value="GP183-like"/>
</dbReference>
<dbReference type="SUPFAM" id="SSF81321">
    <property type="entry name" value="Family A G protein-coupled receptor-like"/>
    <property type="match status" value="1"/>
</dbReference>
<dbReference type="Proteomes" id="UP001044222">
    <property type="component" value="Chromosome 8"/>
</dbReference>
<dbReference type="PRINTS" id="PR00237">
    <property type="entry name" value="GPCRRHODOPSN"/>
</dbReference>
<evidence type="ECO:0000256" key="9">
    <source>
        <dbReference type="ARBA" id="ARBA00023180"/>
    </source>
</evidence>
<keyword evidence="6 14" id="KW-0472">Membrane</keyword>
<dbReference type="AlphaFoldDB" id="A0A9D3M659"/>
<accession>A0A9D3M659</accession>
<feature type="transmembrane region" description="Helical" evidence="14">
    <location>
        <begin position="176"/>
        <end position="200"/>
    </location>
</feature>
<organism evidence="16 17">
    <name type="scientific">Anguilla anguilla</name>
    <name type="common">European freshwater eel</name>
    <name type="synonym">Muraena anguilla</name>
    <dbReference type="NCBI Taxonomy" id="7936"/>
    <lineage>
        <taxon>Eukaryota</taxon>
        <taxon>Metazoa</taxon>
        <taxon>Chordata</taxon>
        <taxon>Craniata</taxon>
        <taxon>Vertebrata</taxon>
        <taxon>Euteleostomi</taxon>
        <taxon>Actinopterygii</taxon>
        <taxon>Neopterygii</taxon>
        <taxon>Teleostei</taxon>
        <taxon>Anguilliformes</taxon>
        <taxon>Anguillidae</taxon>
        <taxon>Anguilla</taxon>
    </lineage>
</organism>
<evidence type="ECO:0000256" key="12">
    <source>
        <dbReference type="ARBA" id="ARBA00045234"/>
    </source>
</evidence>
<comment type="caution">
    <text evidence="16">The sequence shown here is derived from an EMBL/GenBank/DDBJ whole genome shotgun (WGS) entry which is preliminary data.</text>
</comment>
<keyword evidence="7" id="KW-1015">Disulfide bond</keyword>
<evidence type="ECO:0000256" key="3">
    <source>
        <dbReference type="ARBA" id="ARBA00022692"/>
    </source>
</evidence>
<feature type="transmembrane region" description="Helical" evidence="14">
    <location>
        <begin position="61"/>
        <end position="82"/>
    </location>
</feature>
<evidence type="ECO:0000313" key="16">
    <source>
        <dbReference type="EMBL" id="KAG5843211.1"/>
    </source>
</evidence>
<proteinExistence type="inferred from homology"/>
<dbReference type="PROSITE" id="PS50262">
    <property type="entry name" value="G_PROTEIN_RECEP_F1_2"/>
    <property type="match status" value="1"/>
</dbReference>
<evidence type="ECO:0000256" key="11">
    <source>
        <dbReference type="ARBA" id="ARBA00035691"/>
    </source>
</evidence>
<evidence type="ECO:0000256" key="4">
    <source>
        <dbReference type="ARBA" id="ARBA00022989"/>
    </source>
</evidence>
<gene>
    <name evidence="16" type="ORF">ANANG_G00148340</name>
</gene>
<reference evidence="16" key="1">
    <citation type="submission" date="2021-01" db="EMBL/GenBank/DDBJ databases">
        <title>A chromosome-scale assembly of European eel, Anguilla anguilla.</title>
        <authorList>
            <person name="Henkel C."/>
            <person name="Jong-Raadsen S.A."/>
            <person name="Dufour S."/>
            <person name="Weltzien F.-A."/>
            <person name="Palstra A.P."/>
            <person name="Pelster B."/>
            <person name="Spaink H.P."/>
            <person name="Van Den Thillart G.E."/>
            <person name="Jansen H."/>
            <person name="Zahm M."/>
            <person name="Klopp C."/>
            <person name="Cedric C."/>
            <person name="Louis A."/>
            <person name="Berthelot C."/>
            <person name="Parey E."/>
            <person name="Roest Crollius H."/>
            <person name="Montfort J."/>
            <person name="Robinson-Rechavi M."/>
            <person name="Bucao C."/>
            <person name="Bouchez O."/>
            <person name="Gislard M."/>
            <person name="Lluch J."/>
            <person name="Milhes M."/>
            <person name="Lampietro C."/>
            <person name="Lopez Roques C."/>
            <person name="Donnadieu C."/>
            <person name="Braasch I."/>
            <person name="Desvignes T."/>
            <person name="Postlethwait J."/>
            <person name="Bobe J."/>
            <person name="Guiguen Y."/>
            <person name="Dirks R."/>
        </authorList>
    </citation>
    <scope>NUCLEOTIDE SEQUENCE</scope>
    <source>
        <strain evidence="16">Tag_6206</strain>
        <tissue evidence="16">Liver</tissue>
    </source>
</reference>
<dbReference type="Pfam" id="PF00001">
    <property type="entry name" value="7tm_1"/>
    <property type="match status" value="1"/>
</dbReference>
<feature type="transmembrane region" description="Helical" evidence="14">
    <location>
        <begin position="94"/>
        <end position="119"/>
    </location>
</feature>
<evidence type="ECO:0000256" key="14">
    <source>
        <dbReference type="SAM" id="Phobius"/>
    </source>
</evidence>
<feature type="transmembrane region" description="Helical" evidence="14">
    <location>
        <begin position="225"/>
        <end position="246"/>
    </location>
</feature>
<dbReference type="InterPro" id="IPR000276">
    <property type="entry name" value="GPCR_Rhodpsn"/>
</dbReference>
<dbReference type="FunFam" id="1.20.1070.10:FF:000150">
    <property type="entry name" value="probable G-protein coupled receptor 34"/>
    <property type="match status" value="1"/>
</dbReference>
<sequence>MPLGNSSGSHDNSSCAIQDSFLSPVLPACYSIIFIVGLLSNAVAASVFFQRGRTDSSLAVYMRHMAVADLLLALCLPLRISYHNQPGPFHLCRVVGLFFYINMYASILFLSLISLDRYLKIVKPVWVFRIQRVEWSRRVSYAVWAGLAVGVIPFLLGKKGSDPCEKICFHFHHKSLFGGVVNLLTVVLFFVLSLCFLCFYGQISVKLWSLSLGTDEQARHRKRRLILKTFVVPVVFTVCFMPYHAVRFPYVLSQMDKTQELDTKQTLHFLNELGLCLSTFNSCLDPIIYFFLSRTFRKTIICVVQGKFKKMYDMNQRRSSVAKSVTEM</sequence>
<keyword evidence="5 13" id="KW-0297">G-protein coupled receptor</keyword>
<keyword evidence="17" id="KW-1185">Reference proteome</keyword>
<keyword evidence="9" id="KW-0325">Glycoprotein</keyword>
<dbReference type="PANTHER" id="PTHR24237:SF14">
    <property type="entry name" value="G-PROTEIN COUPLED RECEPTORS FAMILY 1 PROFILE DOMAIN-CONTAINING PROTEIN"/>
    <property type="match status" value="1"/>
</dbReference>
<dbReference type="EMBL" id="JAFIRN010000008">
    <property type="protein sequence ID" value="KAG5843211.1"/>
    <property type="molecule type" value="Genomic_DNA"/>
</dbReference>
<feature type="transmembrane region" description="Helical" evidence="14">
    <location>
        <begin position="266"/>
        <end position="292"/>
    </location>
</feature>
<keyword evidence="8 13" id="KW-0675">Receptor</keyword>
<feature type="transmembrane region" description="Helical" evidence="14">
    <location>
        <begin position="30"/>
        <end position="49"/>
    </location>
</feature>
<comment type="function">
    <text evidence="12">G-protein-coupled receptor of lysophosphatidylserine (LysoPS) that plays different roles in immune response. Acts a damage-sensing receptor that triggers tissue repair upon recognition of dying neutrophils. Mechanistically, apoptotic neutrophils release lysophosphatydilserine that are recognized by type 3 innate lymphoid cells (ILC3s) via GPR34, which activates downstream PI3K-AKT and RAS-ERK signaling pathways leading to STAT3 activation and IL-22 production. Plays an important role in microglial function, controlling morphology and phagocytosis.</text>
</comment>
<protein>
    <recommendedName>
        <fullName evidence="11">Probable G-protein coupled receptor 34</fullName>
    </recommendedName>
</protein>
<keyword evidence="10 13" id="KW-0807">Transducer</keyword>
<evidence type="ECO:0000256" key="7">
    <source>
        <dbReference type="ARBA" id="ARBA00023157"/>
    </source>
</evidence>
<dbReference type="InterPro" id="IPR017452">
    <property type="entry name" value="GPCR_Rhodpsn_7TM"/>
</dbReference>
<dbReference type="PANTHER" id="PTHR24237">
    <property type="entry name" value="G-PROTEIN COUPLED RECEPTOR"/>
    <property type="match status" value="1"/>
</dbReference>
<evidence type="ECO:0000256" key="13">
    <source>
        <dbReference type="RuleBase" id="RU000688"/>
    </source>
</evidence>
<evidence type="ECO:0000313" key="17">
    <source>
        <dbReference type="Proteomes" id="UP001044222"/>
    </source>
</evidence>
<keyword evidence="4 14" id="KW-1133">Transmembrane helix</keyword>
<keyword evidence="2" id="KW-1003">Cell membrane</keyword>
<dbReference type="GO" id="GO:0005886">
    <property type="term" value="C:plasma membrane"/>
    <property type="evidence" value="ECO:0007669"/>
    <property type="project" value="UniProtKB-SubCell"/>
</dbReference>
<comment type="similarity">
    <text evidence="13">Belongs to the G-protein coupled receptor 1 family.</text>
</comment>
<evidence type="ECO:0000256" key="10">
    <source>
        <dbReference type="ARBA" id="ARBA00023224"/>
    </source>
</evidence>
<name>A0A9D3M659_ANGAN</name>
<evidence type="ECO:0000256" key="8">
    <source>
        <dbReference type="ARBA" id="ARBA00023170"/>
    </source>
</evidence>
<evidence type="ECO:0000256" key="5">
    <source>
        <dbReference type="ARBA" id="ARBA00023040"/>
    </source>
</evidence>
<evidence type="ECO:0000256" key="2">
    <source>
        <dbReference type="ARBA" id="ARBA00022475"/>
    </source>
</evidence>
<evidence type="ECO:0000256" key="6">
    <source>
        <dbReference type="ARBA" id="ARBA00023136"/>
    </source>
</evidence>
<evidence type="ECO:0000256" key="1">
    <source>
        <dbReference type="ARBA" id="ARBA00004651"/>
    </source>
</evidence>
<comment type="subcellular location">
    <subcellularLocation>
        <location evidence="1">Cell membrane</location>
        <topology evidence="1">Multi-pass membrane protein</topology>
    </subcellularLocation>
</comment>
<keyword evidence="3 13" id="KW-0812">Transmembrane</keyword>
<dbReference type="PROSITE" id="PS00237">
    <property type="entry name" value="G_PROTEIN_RECEP_F1_1"/>
    <property type="match status" value="1"/>
</dbReference>